<proteinExistence type="predicted"/>
<evidence type="ECO:0008006" key="3">
    <source>
        <dbReference type="Google" id="ProtNLM"/>
    </source>
</evidence>
<reference evidence="1 2" key="1">
    <citation type="submission" date="2024-04" db="EMBL/GenBank/DDBJ databases">
        <title>Luteolibacter sp. isolated from soil.</title>
        <authorList>
            <person name="An J."/>
        </authorList>
    </citation>
    <scope>NUCLEOTIDE SEQUENCE [LARGE SCALE GENOMIC DNA]</scope>
    <source>
        <strain evidence="1 2">Y139</strain>
    </source>
</reference>
<dbReference type="RefSeq" id="WP_341404947.1">
    <property type="nucleotide sequence ID" value="NZ_JBBUKT010000004.1"/>
</dbReference>
<protein>
    <recommendedName>
        <fullName evidence="3">Cytochrome c domain-containing protein</fullName>
    </recommendedName>
</protein>
<evidence type="ECO:0000313" key="1">
    <source>
        <dbReference type="EMBL" id="MEK7951344.1"/>
    </source>
</evidence>
<sequence>MKSLPLLLLLSASLPSIFEAKEKPGPSGDHEIVIEKELLITALEVVNGPEATYPGPWSFGHLMDEALGEKISRKTVATWLDSWAKGSPENATFRLPPREALEERLIAPWRQRDQLVDCGDWLPDFAHAPFRLLAIVNRMDLGEHALPTTPVPTSTFNDSSGYGPAAGNLVGREAGEARFVFAAVDLSGQPLPGGTTIILEYGLDAPTSSPGKLADWAKSWHALGAQPAFDDTYRAKLVEVTRRFTKQLLRIRVNDGAFGDVREFREFHLQDGKLVPAQLPGTPNDSYFVKGSADNRSLTEWVAKQRVPRESEIDNPRAAKTEIPASFPLPASFQATIARVPDNDASFHWDGWGMRDEGLRRAFSMQTCCGCHCGDTSTAFFHIAPTPAETEATLSKFMRTDGSRWRPKDPSNGRGFLSSEMEDRKMLLERVLKPNPTNRELNRIREVRNGRFH</sequence>
<accession>A0ABU9AUA3</accession>
<keyword evidence="2" id="KW-1185">Reference proteome</keyword>
<evidence type="ECO:0000313" key="2">
    <source>
        <dbReference type="Proteomes" id="UP001371305"/>
    </source>
</evidence>
<gene>
    <name evidence="1" type="ORF">WKV53_12585</name>
</gene>
<organism evidence="1 2">
    <name type="scientific">Luteolibacter soli</name>
    <dbReference type="NCBI Taxonomy" id="3135280"/>
    <lineage>
        <taxon>Bacteria</taxon>
        <taxon>Pseudomonadati</taxon>
        <taxon>Verrucomicrobiota</taxon>
        <taxon>Verrucomicrobiia</taxon>
        <taxon>Verrucomicrobiales</taxon>
        <taxon>Verrucomicrobiaceae</taxon>
        <taxon>Luteolibacter</taxon>
    </lineage>
</organism>
<name>A0ABU9AUA3_9BACT</name>
<dbReference type="EMBL" id="JBBUKT010000004">
    <property type="protein sequence ID" value="MEK7951344.1"/>
    <property type="molecule type" value="Genomic_DNA"/>
</dbReference>
<dbReference type="Proteomes" id="UP001371305">
    <property type="component" value="Unassembled WGS sequence"/>
</dbReference>
<comment type="caution">
    <text evidence="1">The sequence shown here is derived from an EMBL/GenBank/DDBJ whole genome shotgun (WGS) entry which is preliminary data.</text>
</comment>